<reference evidence="12 13" key="1">
    <citation type="submission" date="2021-01" db="EMBL/GenBank/DDBJ databases">
        <title>Genomic Encyclopedia of Type Strains, Phase IV (KMG-IV): sequencing the most valuable type-strain genomes for metagenomic binning, comparative biology and taxonomic classification.</title>
        <authorList>
            <person name="Goeker M."/>
        </authorList>
    </citation>
    <scope>NUCLEOTIDE SEQUENCE [LARGE SCALE GENOMIC DNA]</scope>
    <source>
        <strain evidence="12 13">DSM 24834</strain>
    </source>
</reference>
<evidence type="ECO:0000256" key="8">
    <source>
        <dbReference type="ARBA" id="ARBA00023136"/>
    </source>
</evidence>
<comment type="function">
    <text evidence="10">Part of the binding-protein-dependent transport system for molybdenum; probably responsible for the translocation of the substrate across the membrane.</text>
</comment>
<comment type="similarity">
    <text evidence="2 10">Belongs to the binding-protein-dependent transport system permease family. CysTW subfamily.</text>
</comment>
<dbReference type="NCBIfam" id="TIGR02141">
    <property type="entry name" value="modB_ABC"/>
    <property type="match status" value="1"/>
</dbReference>
<keyword evidence="5 10" id="KW-0500">Molybdenum</keyword>
<evidence type="ECO:0000256" key="9">
    <source>
        <dbReference type="RuleBase" id="RU363032"/>
    </source>
</evidence>
<dbReference type="Gene3D" id="1.10.3720.10">
    <property type="entry name" value="MetI-like"/>
    <property type="match status" value="1"/>
</dbReference>
<dbReference type="EMBL" id="JAFBDZ010000001">
    <property type="protein sequence ID" value="MBM7584110.1"/>
    <property type="molecule type" value="Genomic_DNA"/>
</dbReference>
<organism evidence="12 13">
    <name type="scientific">Rossellomorea pakistanensis</name>
    <dbReference type="NCBI Taxonomy" id="992288"/>
    <lineage>
        <taxon>Bacteria</taxon>
        <taxon>Bacillati</taxon>
        <taxon>Bacillota</taxon>
        <taxon>Bacilli</taxon>
        <taxon>Bacillales</taxon>
        <taxon>Bacillaceae</taxon>
        <taxon>Rossellomorea</taxon>
    </lineage>
</organism>
<comment type="caution">
    <text evidence="12">The sequence shown here is derived from an EMBL/GenBank/DDBJ whole genome shotgun (WGS) entry which is preliminary data.</text>
</comment>
<keyword evidence="6 9" id="KW-0812">Transmembrane</keyword>
<evidence type="ECO:0000256" key="1">
    <source>
        <dbReference type="ARBA" id="ARBA00004651"/>
    </source>
</evidence>
<evidence type="ECO:0000313" key="12">
    <source>
        <dbReference type="EMBL" id="MBM7584110.1"/>
    </source>
</evidence>
<evidence type="ECO:0000256" key="4">
    <source>
        <dbReference type="ARBA" id="ARBA00022475"/>
    </source>
</evidence>
<dbReference type="PROSITE" id="PS50928">
    <property type="entry name" value="ABC_TM1"/>
    <property type="match status" value="1"/>
</dbReference>
<evidence type="ECO:0000256" key="7">
    <source>
        <dbReference type="ARBA" id="ARBA00022989"/>
    </source>
</evidence>
<dbReference type="CDD" id="cd06261">
    <property type="entry name" value="TM_PBP2"/>
    <property type="match status" value="1"/>
</dbReference>
<dbReference type="PANTHER" id="PTHR30183:SF3">
    <property type="entry name" value="MOLYBDENUM TRANSPORT SYSTEM PERMEASE PROTEIN MODB"/>
    <property type="match status" value="1"/>
</dbReference>
<feature type="transmembrane region" description="Helical" evidence="9">
    <location>
        <begin position="12"/>
        <end position="33"/>
    </location>
</feature>
<feature type="transmembrane region" description="Helical" evidence="9">
    <location>
        <begin position="196"/>
        <end position="215"/>
    </location>
</feature>
<name>A0ABS2N8D8_9BACI</name>
<evidence type="ECO:0000256" key="2">
    <source>
        <dbReference type="ARBA" id="ARBA00007069"/>
    </source>
</evidence>
<dbReference type="InterPro" id="IPR011867">
    <property type="entry name" value="ModB_ABC"/>
</dbReference>
<evidence type="ECO:0000256" key="3">
    <source>
        <dbReference type="ARBA" id="ARBA00022448"/>
    </source>
</evidence>
<feature type="transmembrane region" description="Helical" evidence="9">
    <location>
        <begin position="39"/>
        <end position="64"/>
    </location>
</feature>
<evidence type="ECO:0000259" key="11">
    <source>
        <dbReference type="PROSITE" id="PS50928"/>
    </source>
</evidence>
<evidence type="ECO:0000256" key="5">
    <source>
        <dbReference type="ARBA" id="ARBA00022505"/>
    </source>
</evidence>
<dbReference type="InterPro" id="IPR000515">
    <property type="entry name" value="MetI-like"/>
</dbReference>
<keyword evidence="3 9" id="KW-0813">Transport</keyword>
<evidence type="ECO:0000256" key="6">
    <source>
        <dbReference type="ARBA" id="ARBA00022692"/>
    </source>
</evidence>
<proteinExistence type="inferred from homology"/>
<dbReference type="PANTHER" id="PTHR30183">
    <property type="entry name" value="MOLYBDENUM TRANSPORT SYSTEM PERMEASE PROTEIN MODB"/>
    <property type="match status" value="1"/>
</dbReference>
<comment type="caution">
    <text evidence="10">Lacks conserved residue(s) required for the propagation of feature annotation.</text>
</comment>
<keyword evidence="4 10" id="KW-1003">Cell membrane</keyword>
<feature type="domain" description="ABC transmembrane type-1" evidence="11">
    <location>
        <begin position="8"/>
        <end position="212"/>
    </location>
</feature>
<sequence>MPIFQTPFILSMKIACISTFITFFVAIVLAWIFAYRKSYLTQFLSGITTLPLVLPPTVLGYYLLVSIGNESIIGKLYIYLFGSTLVFTQTAAVIAASIASLPLMIRPFQIAFESIGKEIREAAEVDGANSWITFIQIVIPLSYKGLLAGIILGFARSLGEFGATLMVAGNIPGKTQTLSIAIYDAVQANDWNTANLMVITLSGICIAIILLSFPLEKREEN</sequence>
<dbReference type="SUPFAM" id="SSF161098">
    <property type="entry name" value="MetI-like"/>
    <property type="match status" value="1"/>
</dbReference>
<dbReference type="InterPro" id="IPR035906">
    <property type="entry name" value="MetI-like_sf"/>
</dbReference>
<evidence type="ECO:0000313" key="13">
    <source>
        <dbReference type="Proteomes" id="UP001646157"/>
    </source>
</evidence>
<dbReference type="RefSeq" id="WP_205168300.1">
    <property type="nucleotide sequence ID" value="NZ_JAFBDZ010000001.1"/>
</dbReference>
<dbReference type="Pfam" id="PF00528">
    <property type="entry name" value="BPD_transp_1"/>
    <property type="match status" value="1"/>
</dbReference>
<comment type="subcellular location">
    <subcellularLocation>
        <location evidence="1 9">Cell membrane</location>
        <topology evidence="1 9">Multi-pass membrane protein</topology>
    </subcellularLocation>
</comment>
<feature type="transmembrane region" description="Helical" evidence="9">
    <location>
        <begin position="76"/>
        <end position="99"/>
    </location>
</feature>
<protein>
    <recommendedName>
        <fullName evidence="10">Molybdenum transport system permease</fullName>
    </recommendedName>
</protein>
<dbReference type="Proteomes" id="UP001646157">
    <property type="component" value="Unassembled WGS sequence"/>
</dbReference>
<gene>
    <name evidence="12" type="ORF">JOC86_000647</name>
</gene>
<accession>A0ABS2N8D8</accession>
<keyword evidence="13" id="KW-1185">Reference proteome</keyword>
<keyword evidence="7 9" id="KW-1133">Transmembrane helix</keyword>
<keyword evidence="8 9" id="KW-0472">Membrane</keyword>
<evidence type="ECO:0000256" key="10">
    <source>
        <dbReference type="RuleBase" id="RU365097"/>
    </source>
</evidence>